<evidence type="ECO:0000256" key="13">
    <source>
        <dbReference type="ARBA" id="ARBA00023288"/>
    </source>
</evidence>
<feature type="signal peptide" evidence="18">
    <location>
        <begin position="1"/>
        <end position="22"/>
    </location>
</feature>
<dbReference type="AlphaFoldDB" id="A0A8H7T2P4"/>
<dbReference type="PANTHER" id="PTHR45708">
    <property type="entry name" value="ENDOCHITINASE"/>
    <property type="match status" value="1"/>
</dbReference>
<evidence type="ECO:0000256" key="15">
    <source>
        <dbReference type="ARBA" id="ARBA00023326"/>
    </source>
</evidence>
<dbReference type="CDD" id="cd02877">
    <property type="entry name" value="GH18_hevamine_XipI_class_III"/>
    <property type="match status" value="1"/>
</dbReference>
<dbReference type="EMBL" id="JAFJYH010000383">
    <property type="protein sequence ID" value="KAG4412374.1"/>
    <property type="molecule type" value="Genomic_DNA"/>
</dbReference>
<evidence type="ECO:0000256" key="4">
    <source>
        <dbReference type="ARBA" id="ARBA00022475"/>
    </source>
</evidence>
<evidence type="ECO:0000256" key="11">
    <source>
        <dbReference type="ARBA" id="ARBA00023180"/>
    </source>
</evidence>
<keyword evidence="21" id="KW-1185">Reference proteome</keyword>
<evidence type="ECO:0000313" key="20">
    <source>
        <dbReference type="EMBL" id="KAG4412374.1"/>
    </source>
</evidence>
<dbReference type="GO" id="GO:0005576">
    <property type="term" value="C:extracellular region"/>
    <property type="evidence" value="ECO:0007669"/>
    <property type="project" value="TreeGrafter"/>
</dbReference>
<dbReference type="InterPro" id="IPR001223">
    <property type="entry name" value="Glyco_hydro18_cat"/>
</dbReference>
<evidence type="ECO:0000256" key="8">
    <source>
        <dbReference type="ARBA" id="ARBA00022801"/>
    </source>
</evidence>
<keyword evidence="5" id="KW-0336">GPI-anchor</keyword>
<dbReference type="GO" id="GO:0008061">
    <property type="term" value="F:chitin binding"/>
    <property type="evidence" value="ECO:0007669"/>
    <property type="project" value="UniProtKB-KW"/>
</dbReference>
<dbReference type="InterPro" id="IPR001579">
    <property type="entry name" value="Glyco_hydro_18_chit_AS"/>
</dbReference>
<sequence length="410" mass="44782">MPSLRLFIFVFLILTAATFSHANYDRNSKTNLALYWGQGGGQQRLLHFCEQSTIDIIPIGFIHIFPQQGNGFPGSNFANQCWGGTYVYPGPGPNPSLDQLQSSCPQLVADIPICQSVYGKKIIFSLGGGTNTYQLSGAANGETFADFLWGAFGPKTSAWISRGLPRPFESSEVDGFDFDIETPSPDNQAGYIAMATRLRQHFQTATKQYILTGAPQCVVVDANMGSLISQVQFDVIFVQYYNTPQCSARNWVNANTNFAMDGVERANGFTYDIWSNFLSGTASANAKLYIGVPGAPDAGGFYLSPDEISWLIKAHFCKANFGGVMIWEATSAENNPHGVYYNIVKNILNWYQGDGGLSCLNEREIEARSTTVSSRIVSATKPVLSKTSSWIVSTTHPSTLLPGSLTTLIR</sequence>
<accession>A0A8H7T2P4</accession>
<evidence type="ECO:0000256" key="1">
    <source>
        <dbReference type="ARBA" id="ARBA00000822"/>
    </source>
</evidence>
<keyword evidence="14 17" id="KW-0326">Glycosidase</keyword>
<evidence type="ECO:0000256" key="9">
    <source>
        <dbReference type="ARBA" id="ARBA00023024"/>
    </source>
</evidence>
<evidence type="ECO:0000256" key="2">
    <source>
        <dbReference type="ARBA" id="ARBA00004609"/>
    </source>
</evidence>
<evidence type="ECO:0000256" key="10">
    <source>
        <dbReference type="ARBA" id="ARBA00023136"/>
    </source>
</evidence>
<evidence type="ECO:0000256" key="3">
    <source>
        <dbReference type="ARBA" id="ARBA00012729"/>
    </source>
</evidence>
<evidence type="ECO:0000256" key="5">
    <source>
        <dbReference type="ARBA" id="ARBA00022622"/>
    </source>
</evidence>
<proteinExistence type="inferred from homology"/>
<keyword evidence="7 18" id="KW-0732">Signal</keyword>
<protein>
    <recommendedName>
        <fullName evidence="3">chitinase</fullName>
        <ecNumber evidence="3">3.2.1.14</ecNumber>
    </recommendedName>
</protein>
<keyword evidence="10" id="KW-0472">Membrane</keyword>
<dbReference type="GO" id="GO:0008843">
    <property type="term" value="F:endochitinase activity"/>
    <property type="evidence" value="ECO:0007669"/>
    <property type="project" value="UniProtKB-EC"/>
</dbReference>
<dbReference type="PANTHER" id="PTHR45708:SF47">
    <property type="entry name" value="ENDOCHITINASE A"/>
    <property type="match status" value="1"/>
</dbReference>
<keyword evidence="9" id="KW-0146">Chitin degradation</keyword>
<comment type="similarity">
    <text evidence="16">Belongs to the glycosyl hydrolase 18 family. Chitinase class III subfamily.</text>
</comment>
<dbReference type="GO" id="GO:0098552">
    <property type="term" value="C:side of membrane"/>
    <property type="evidence" value="ECO:0007669"/>
    <property type="project" value="UniProtKB-KW"/>
</dbReference>
<evidence type="ECO:0000256" key="17">
    <source>
        <dbReference type="RuleBase" id="RU000489"/>
    </source>
</evidence>
<dbReference type="Proteomes" id="UP000664132">
    <property type="component" value="Unassembled WGS sequence"/>
</dbReference>
<name>A0A8H7T2P4_9HELO</name>
<comment type="catalytic activity">
    <reaction evidence="1">
        <text>Random endo-hydrolysis of N-acetyl-beta-D-glucosaminide (1-&gt;4)-beta-linkages in chitin and chitodextrins.</text>
        <dbReference type="EC" id="3.2.1.14"/>
    </reaction>
</comment>
<gene>
    <name evidence="20" type="ORF">IFR04_014494</name>
</gene>
<dbReference type="InterPro" id="IPR045321">
    <property type="entry name" value="Cts1-like"/>
</dbReference>
<feature type="domain" description="GH18" evidence="19">
    <location>
        <begin position="30"/>
        <end position="351"/>
    </location>
</feature>
<evidence type="ECO:0000256" key="12">
    <source>
        <dbReference type="ARBA" id="ARBA00023277"/>
    </source>
</evidence>
<keyword evidence="4" id="KW-1003">Cell membrane</keyword>
<dbReference type="InterPro" id="IPR017853">
    <property type="entry name" value="GH"/>
</dbReference>
<dbReference type="OrthoDB" id="6020543at2759"/>
<keyword evidence="15" id="KW-0624">Polysaccharide degradation</keyword>
<keyword evidence="11" id="KW-0325">Glycoprotein</keyword>
<dbReference type="SUPFAM" id="SSF51445">
    <property type="entry name" value="(Trans)glycosidases"/>
    <property type="match status" value="1"/>
</dbReference>
<dbReference type="Gene3D" id="3.20.20.80">
    <property type="entry name" value="Glycosidases"/>
    <property type="match status" value="1"/>
</dbReference>
<dbReference type="GO" id="GO:0000272">
    <property type="term" value="P:polysaccharide catabolic process"/>
    <property type="evidence" value="ECO:0007669"/>
    <property type="project" value="UniProtKB-KW"/>
</dbReference>
<feature type="chain" id="PRO_5034064947" description="chitinase" evidence="18">
    <location>
        <begin position="23"/>
        <end position="410"/>
    </location>
</feature>
<evidence type="ECO:0000313" key="21">
    <source>
        <dbReference type="Proteomes" id="UP000664132"/>
    </source>
</evidence>
<evidence type="ECO:0000256" key="18">
    <source>
        <dbReference type="SAM" id="SignalP"/>
    </source>
</evidence>
<evidence type="ECO:0000256" key="14">
    <source>
        <dbReference type="ARBA" id="ARBA00023295"/>
    </source>
</evidence>
<dbReference type="PROSITE" id="PS51910">
    <property type="entry name" value="GH18_2"/>
    <property type="match status" value="1"/>
</dbReference>
<keyword evidence="13" id="KW-0449">Lipoprotein</keyword>
<evidence type="ECO:0000256" key="16">
    <source>
        <dbReference type="ARBA" id="ARBA00025727"/>
    </source>
</evidence>
<evidence type="ECO:0000259" key="19">
    <source>
        <dbReference type="PROSITE" id="PS51910"/>
    </source>
</evidence>
<evidence type="ECO:0000256" key="6">
    <source>
        <dbReference type="ARBA" id="ARBA00022669"/>
    </source>
</evidence>
<organism evidence="20 21">
    <name type="scientific">Cadophora malorum</name>
    <dbReference type="NCBI Taxonomy" id="108018"/>
    <lineage>
        <taxon>Eukaryota</taxon>
        <taxon>Fungi</taxon>
        <taxon>Dikarya</taxon>
        <taxon>Ascomycota</taxon>
        <taxon>Pezizomycotina</taxon>
        <taxon>Leotiomycetes</taxon>
        <taxon>Helotiales</taxon>
        <taxon>Ploettnerulaceae</taxon>
        <taxon>Cadophora</taxon>
    </lineage>
</organism>
<dbReference type="PROSITE" id="PS01095">
    <property type="entry name" value="GH18_1"/>
    <property type="match status" value="1"/>
</dbReference>
<reference evidence="20" key="1">
    <citation type="submission" date="2021-02" db="EMBL/GenBank/DDBJ databases">
        <title>Genome sequence Cadophora malorum strain M34.</title>
        <authorList>
            <person name="Stefanovic E."/>
            <person name="Vu D."/>
            <person name="Scully C."/>
            <person name="Dijksterhuis J."/>
            <person name="Roader J."/>
            <person name="Houbraken J."/>
        </authorList>
    </citation>
    <scope>NUCLEOTIDE SEQUENCE</scope>
    <source>
        <strain evidence="20">M34</strain>
    </source>
</reference>
<keyword evidence="6" id="KW-0147">Chitin-binding</keyword>
<dbReference type="GO" id="GO:0006032">
    <property type="term" value="P:chitin catabolic process"/>
    <property type="evidence" value="ECO:0007669"/>
    <property type="project" value="UniProtKB-KW"/>
</dbReference>
<dbReference type="Pfam" id="PF00704">
    <property type="entry name" value="Glyco_hydro_18"/>
    <property type="match status" value="1"/>
</dbReference>
<dbReference type="InterPro" id="IPR050542">
    <property type="entry name" value="Glycosyl_Hydrlase18_Chitinase"/>
</dbReference>
<dbReference type="GO" id="GO:0005886">
    <property type="term" value="C:plasma membrane"/>
    <property type="evidence" value="ECO:0007669"/>
    <property type="project" value="UniProtKB-SubCell"/>
</dbReference>
<keyword evidence="8 17" id="KW-0378">Hydrolase</keyword>
<comment type="subcellular location">
    <subcellularLocation>
        <location evidence="2">Cell membrane</location>
        <topology evidence="2">Lipid-anchor</topology>
        <topology evidence="2">GPI-anchor</topology>
    </subcellularLocation>
</comment>
<keyword evidence="12" id="KW-0119">Carbohydrate metabolism</keyword>
<comment type="caution">
    <text evidence="20">The sequence shown here is derived from an EMBL/GenBank/DDBJ whole genome shotgun (WGS) entry which is preliminary data.</text>
</comment>
<dbReference type="EC" id="3.2.1.14" evidence="3"/>
<evidence type="ECO:0000256" key="7">
    <source>
        <dbReference type="ARBA" id="ARBA00022729"/>
    </source>
</evidence>